<evidence type="ECO:0000256" key="1">
    <source>
        <dbReference type="ARBA" id="ARBA00022801"/>
    </source>
</evidence>
<proteinExistence type="predicted"/>
<keyword evidence="2" id="KW-0732">Signal</keyword>
<dbReference type="Pfam" id="PF16153">
    <property type="entry name" value="DUF4861"/>
    <property type="match status" value="1"/>
</dbReference>
<accession>A0ABV9JPM0</accession>
<protein>
    <submittedName>
        <fullName evidence="3">DUF4861 family protein</fullName>
    </submittedName>
</protein>
<dbReference type="EMBL" id="JBHSGB010000012">
    <property type="protein sequence ID" value="MFC4656149.1"/>
    <property type="molecule type" value="Genomic_DNA"/>
</dbReference>
<dbReference type="InterPro" id="IPR032342">
    <property type="entry name" value="DUF4861"/>
</dbReference>
<name>A0ABV9JPM0_9GAMM</name>
<dbReference type="InterPro" id="IPR052043">
    <property type="entry name" value="PolySaccharide_Degr_Enz"/>
</dbReference>
<evidence type="ECO:0000313" key="4">
    <source>
        <dbReference type="Proteomes" id="UP001595962"/>
    </source>
</evidence>
<comment type="caution">
    <text evidence="3">The sequence shown here is derived from an EMBL/GenBank/DDBJ whole genome shotgun (WGS) entry which is preliminary data.</text>
</comment>
<gene>
    <name evidence="3" type="ORF">ACFO3I_14130</name>
</gene>
<keyword evidence="1" id="KW-0378">Hydrolase</keyword>
<dbReference type="PANTHER" id="PTHR33886">
    <property type="entry name" value="UNSATURATED RHAMNOGALACTURONAN HYDROLASE (EUROFUNG)"/>
    <property type="match status" value="1"/>
</dbReference>
<evidence type="ECO:0000256" key="2">
    <source>
        <dbReference type="SAM" id="SignalP"/>
    </source>
</evidence>
<keyword evidence="4" id="KW-1185">Reference proteome</keyword>
<dbReference type="Pfam" id="PF07470">
    <property type="entry name" value="Glyco_hydro_88"/>
    <property type="match status" value="1"/>
</dbReference>
<dbReference type="InterPro" id="IPR010905">
    <property type="entry name" value="Glyco_hydro_88"/>
</dbReference>
<feature type="chain" id="PRO_5047146233" evidence="2">
    <location>
        <begin position="20"/>
        <end position="821"/>
    </location>
</feature>
<dbReference type="InterPro" id="IPR012341">
    <property type="entry name" value="6hp_glycosidase-like_sf"/>
</dbReference>
<dbReference type="PANTHER" id="PTHR33886:SF8">
    <property type="entry name" value="UNSATURATED RHAMNOGALACTURONAN HYDROLASE (EUROFUNG)"/>
    <property type="match status" value="1"/>
</dbReference>
<dbReference type="SUPFAM" id="SSF48208">
    <property type="entry name" value="Six-hairpin glycosidases"/>
    <property type="match status" value="1"/>
</dbReference>
<sequence>MIAVKPRHLSLVLASCWLAACQPAPQQSAAAPAEEVQVKPLVLAGMQVQNPSAFARPDQAVRFALADLGLTQQPPASSVWSGANELPAQWLDSDLDGQADQLMVVASFAAAEQQQWQLRGEPSALQQSSRVQAEISVKEGGEWQGKQYQGGHFVNVQTVTPPAQYTDHSEYIRYEGPGIESDKVGYRIYLDWRNGFDIFGNITGKPVLHQVGLDGYSSYHEMQPWGMDLLKVGKSLGAGGFGFWDGTQALGVAKVSGHTATVLDNGPLLARQRIQYHHWQVAGKTLNVDSQLSMTAGSRLLHNKLTLSEPLDNLVIGLVKLPDTKLLTGTLESSGHQYTYLATYGAQSLNKDNLGMAILFKQGQLDQLTADDHSHLAVMKLIAGKQLDYYLLAAWQGEPGGIQTEQQFVDYLQQQVELLTRTPRIKLDNPATTAAVQQPLTAERALFWAKAMADAEMQRQVPDYVWGGWDHERQRPTTFEYTTGLLLQAIDDLNQLQPNPAYQQAVLNTASSFVAEDGSIHSYDLGKFNIDSLNSGNLLLRVWQRTGEARYQKALAQLREQVRQHPRTQNGAFWHKKIYPYQVWLDGVYMGMPFLTRYSTTFEQGASYKEAVHEFEVVAEKLRNPETGLYYHGWDESKQQAWANQDTGLSPEYWSRGMGWLAMALVDVLEEIPADQTELRAPLIAQSQQLAAALQKYADPVSHVWHQIPDKPQAPGNYLESSASSMFVYFYAKALNLGIIDPSYRAFTEQSYQGLLNQFALLDANNQAHLTNMVQVAGLSAGRDGSYDYYMNEPVMRNDAKGMGPFIMASVQLAKLLGQPK</sequence>
<evidence type="ECO:0000313" key="3">
    <source>
        <dbReference type="EMBL" id="MFC4656149.1"/>
    </source>
</evidence>
<dbReference type="Proteomes" id="UP001595962">
    <property type="component" value="Unassembled WGS sequence"/>
</dbReference>
<dbReference type="Gene3D" id="1.50.10.10">
    <property type="match status" value="1"/>
</dbReference>
<dbReference type="PROSITE" id="PS51257">
    <property type="entry name" value="PROKAR_LIPOPROTEIN"/>
    <property type="match status" value="1"/>
</dbReference>
<dbReference type="RefSeq" id="WP_377334953.1">
    <property type="nucleotide sequence ID" value="NZ_JBHSGB010000012.1"/>
</dbReference>
<reference evidence="4" key="1">
    <citation type="journal article" date="2019" name="Int. J. Syst. Evol. Microbiol.">
        <title>The Global Catalogue of Microorganisms (GCM) 10K type strain sequencing project: providing services to taxonomists for standard genome sequencing and annotation.</title>
        <authorList>
            <consortium name="The Broad Institute Genomics Platform"/>
            <consortium name="The Broad Institute Genome Sequencing Center for Infectious Disease"/>
            <person name="Wu L."/>
            <person name="Ma J."/>
        </authorList>
    </citation>
    <scope>NUCLEOTIDE SEQUENCE [LARGE SCALE GENOMIC DNA]</scope>
    <source>
        <strain evidence="4">DT28</strain>
    </source>
</reference>
<feature type="signal peptide" evidence="2">
    <location>
        <begin position="1"/>
        <end position="19"/>
    </location>
</feature>
<dbReference type="InterPro" id="IPR008928">
    <property type="entry name" value="6-hairpin_glycosidase_sf"/>
</dbReference>
<organism evidence="3 4">
    <name type="scientific">Rheinheimera marina</name>
    <dbReference type="NCBI Taxonomy" id="1774958"/>
    <lineage>
        <taxon>Bacteria</taxon>
        <taxon>Pseudomonadati</taxon>
        <taxon>Pseudomonadota</taxon>
        <taxon>Gammaproteobacteria</taxon>
        <taxon>Chromatiales</taxon>
        <taxon>Chromatiaceae</taxon>
        <taxon>Rheinheimera</taxon>
    </lineage>
</organism>